<dbReference type="PANTHER" id="PTHR46797">
    <property type="entry name" value="HTH-TYPE TRANSCRIPTIONAL REGULATOR"/>
    <property type="match status" value="1"/>
</dbReference>
<dbReference type="CDD" id="cd00093">
    <property type="entry name" value="HTH_XRE"/>
    <property type="match status" value="1"/>
</dbReference>
<dbReference type="SMART" id="SM00530">
    <property type="entry name" value="HTH_XRE"/>
    <property type="match status" value="1"/>
</dbReference>
<dbReference type="RefSeq" id="WP_163900423.1">
    <property type="nucleotide sequence ID" value="NZ_CP048427.1"/>
</dbReference>
<sequence length="111" mass="12638">MVTKSQFGVRLRQLRKEKKLTQEELAVRIGRSVDALSNLERGKSLPNFITIEQLAQALDVPLGDLFDFDETAISPRRAQLFEELQAVARRLPDNDLELAVEQVRAIGRHSR</sequence>
<evidence type="ECO:0000313" key="4">
    <source>
        <dbReference type="Proteomes" id="UP000477849"/>
    </source>
</evidence>
<dbReference type="AlphaFoldDB" id="A0A6M1RUE4"/>
<comment type="caution">
    <text evidence="3">The sequence shown here is derived from an EMBL/GenBank/DDBJ whole genome shotgun (WGS) entry which is preliminary data.</text>
</comment>
<name>A0A6M1RUE4_9HYPH</name>
<reference evidence="3 4" key="1">
    <citation type="submission" date="2020-02" db="EMBL/GenBank/DDBJ databases">
        <title>Genome sequence of the type strain CCBAU10050 of Rhizobium daejeonense.</title>
        <authorList>
            <person name="Gao J."/>
            <person name="Sun J."/>
        </authorList>
    </citation>
    <scope>NUCLEOTIDE SEQUENCE [LARGE SCALE GENOMIC DNA]</scope>
    <source>
        <strain evidence="3 4">CCBAU10050</strain>
    </source>
</reference>
<keyword evidence="4" id="KW-1185">Reference proteome</keyword>
<dbReference type="InterPro" id="IPR050807">
    <property type="entry name" value="TransReg_Diox_bact_type"/>
</dbReference>
<dbReference type="GO" id="GO:0005829">
    <property type="term" value="C:cytosol"/>
    <property type="evidence" value="ECO:0007669"/>
    <property type="project" value="TreeGrafter"/>
</dbReference>
<dbReference type="InterPro" id="IPR001387">
    <property type="entry name" value="Cro/C1-type_HTH"/>
</dbReference>
<organism evidence="3 4">
    <name type="scientific">Rhizobium daejeonense</name>
    <dbReference type="NCBI Taxonomy" id="240521"/>
    <lineage>
        <taxon>Bacteria</taxon>
        <taxon>Pseudomonadati</taxon>
        <taxon>Pseudomonadota</taxon>
        <taxon>Alphaproteobacteria</taxon>
        <taxon>Hyphomicrobiales</taxon>
        <taxon>Rhizobiaceae</taxon>
        <taxon>Rhizobium/Agrobacterium group</taxon>
        <taxon>Rhizobium</taxon>
    </lineage>
</organism>
<keyword evidence="1" id="KW-0238">DNA-binding</keyword>
<dbReference type="GO" id="GO:0003677">
    <property type="term" value="F:DNA binding"/>
    <property type="evidence" value="ECO:0007669"/>
    <property type="project" value="UniProtKB-KW"/>
</dbReference>
<evidence type="ECO:0000256" key="1">
    <source>
        <dbReference type="ARBA" id="ARBA00023125"/>
    </source>
</evidence>
<accession>A0A6M1RUE4</accession>
<dbReference type="Proteomes" id="UP000477849">
    <property type="component" value="Unassembled WGS sequence"/>
</dbReference>
<dbReference type="InterPro" id="IPR010982">
    <property type="entry name" value="Lambda_DNA-bd_dom_sf"/>
</dbReference>
<proteinExistence type="predicted"/>
<dbReference type="PROSITE" id="PS50943">
    <property type="entry name" value="HTH_CROC1"/>
    <property type="match status" value="1"/>
</dbReference>
<evidence type="ECO:0000313" key="3">
    <source>
        <dbReference type="EMBL" id="NGO62453.1"/>
    </source>
</evidence>
<protein>
    <submittedName>
        <fullName evidence="3">Helix-turn-helix transcriptional regulator</fullName>
    </submittedName>
</protein>
<dbReference type="SUPFAM" id="SSF47413">
    <property type="entry name" value="lambda repressor-like DNA-binding domains"/>
    <property type="match status" value="1"/>
</dbReference>
<dbReference type="Pfam" id="PF01381">
    <property type="entry name" value="HTH_3"/>
    <property type="match status" value="1"/>
</dbReference>
<dbReference type="Gene3D" id="1.10.260.40">
    <property type="entry name" value="lambda repressor-like DNA-binding domains"/>
    <property type="match status" value="1"/>
</dbReference>
<feature type="domain" description="HTH cro/C1-type" evidence="2">
    <location>
        <begin position="11"/>
        <end position="65"/>
    </location>
</feature>
<gene>
    <name evidence="3" type="ORF">G6N76_02110</name>
</gene>
<dbReference type="GO" id="GO:0003700">
    <property type="term" value="F:DNA-binding transcription factor activity"/>
    <property type="evidence" value="ECO:0007669"/>
    <property type="project" value="TreeGrafter"/>
</dbReference>
<dbReference type="EMBL" id="JAAKZH010000001">
    <property type="protein sequence ID" value="NGO62453.1"/>
    <property type="molecule type" value="Genomic_DNA"/>
</dbReference>
<dbReference type="PANTHER" id="PTHR46797:SF1">
    <property type="entry name" value="METHYLPHOSPHONATE SYNTHASE"/>
    <property type="match status" value="1"/>
</dbReference>
<evidence type="ECO:0000259" key="2">
    <source>
        <dbReference type="PROSITE" id="PS50943"/>
    </source>
</evidence>